<dbReference type="HOGENOM" id="CLU_113823_0_0_1"/>
<dbReference type="EMBL" id="GL377572">
    <property type="protein sequence ID" value="EFJ32776.1"/>
    <property type="molecule type" value="Genomic_DNA"/>
</dbReference>
<keyword evidence="2" id="KW-1185">Reference proteome</keyword>
<evidence type="ECO:0000313" key="1">
    <source>
        <dbReference type="EMBL" id="EFJ32776.1"/>
    </source>
</evidence>
<protein>
    <submittedName>
        <fullName evidence="1">Uncharacterized protein</fullName>
    </submittedName>
</protein>
<sequence length="212" mass="23276">MASETSKDARADHARFFYSYIPGVQQYNDSGSRADRDLSAWKPALKNPLPQYLGQTPAAGHLQNYFVPAFSFLSGAQDTIAVLGGPQWWEQIWGSSRADDYAVWGIKKDKVPIGFHCLSPAFFKKDRGRAPPTTSEVQGQVLVKSDLVEFIDAEALVLVWNDRGSGASQDVSIYTLPDHLGAFAFPNYGPPPKGTSYPMINLSKGLLVKPPK</sequence>
<organism evidence="2">
    <name type="scientific">Selaginella moellendorffii</name>
    <name type="common">Spikemoss</name>
    <dbReference type="NCBI Taxonomy" id="88036"/>
    <lineage>
        <taxon>Eukaryota</taxon>
        <taxon>Viridiplantae</taxon>
        <taxon>Streptophyta</taxon>
        <taxon>Embryophyta</taxon>
        <taxon>Tracheophyta</taxon>
        <taxon>Lycopodiopsida</taxon>
        <taxon>Selaginellales</taxon>
        <taxon>Selaginellaceae</taxon>
        <taxon>Selaginella</taxon>
    </lineage>
</organism>
<evidence type="ECO:0000313" key="2">
    <source>
        <dbReference type="Proteomes" id="UP000001514"/>
    </source>
</evidence>
<reference evidence="1 2" key="1">
    <citation type="journal article" date="2011" name="Science">
        <title>The Selaginella genome identifies genetic changes associated with the evolution of vascular plants.</title>
        <authorList>
            <person name="Banks J.A."/>
            <person name="Nishiyama T."/>
            <person name="Hasebe M."/>
            <person name="Bowman J.L."/>
            <person name="Gribskov M."/>
            <person name="dePamphilis C."/>
            <person name="Albert V.A."/>
            <person name="Aono N."/>
            <person name="Aoyama T."/>
            <person name="Ambrose B.A."/>
            <person name="Ashton N.W."/>
            <person name="Axtell M.J."/>
            <person name="Barker E."/>
            <person name="Barker M.S."/>
            <person name="Bennetzen J.L."/>
            <person name="Bonawitz N.D."/>
            <person name="Chapple C."/>
            <person name="Cheng C."/>
            <person name="Correa L.G."/>
            <person name="Dacre M."/>
            <person name="DeBarry J."/>
            <person name="Dreyer I."/>
            <person name="Elias M."/>
            <person name="Engstrom E.M."/>
            <person name="Estelle M."/>
            <person name="Feng L."/>
            <person name="Finet C."/>
            <person name="Floyd S.K."/>
            <person name="Frommer W.B."/>
            <person name="Fujita T."/>
            <person name="Gramzow L."/>
            <person name="Gutensohn M."/>
            <person name="Harholt J."/>
            <person name="Hattori M."/>
            <person name="Heyl A."/>
            <person name="Hirai T."/>
            <person name="Hiwatashi Y."/>
            <person name="Ishikawa M."/>
            <person name="Iwata M."/>
            <person name="Karol K.G."/>
            <person name="Koehler B."/>
            <person name="Kolukisaoglu U."/>
            <person name="Kubo M."/>
            <person name="Kurata T."/>
            <person name="Lalonde S."/>
            <person name="Li K."/>
            <person name="Li Y."/>
            <person name="Litt A."/>
            <person name="Lyons E."/>
            <person name="Manning G."/>
            <person name="Maruyama T."/>
            <person name="Michael T.P."/>
            <person name="Mikami K."/>
            <person name="Miyazaki S."/>
            <person name="Morinaga S."/>
            <person name="Murata T."/>
            <person name="Mueller-Roeber B."/>
            <person name="Nelson D.R."/>
            <person name="Obara M."/>
            <person name="Oguri Y."/>
            <person name="Olmstead R.G."/>
            <person name="Onodera N."/>
            <person name="Petersen B.L."/>
            <person name="Pils B."/>
            <person name="Prigge M."/>
            <person name="Rensing S.A."/>
            <person name="Riano-Pachon D.M."/>
            <person name="Roberts A.W."/>
            <person name="Sato Y."/>
            <person name="Scheller H.V."/>
            <person name="Schulz B."/>
            <person name="Schulz C."/>
            <person name="Shakirov E.V."/>
            <person name="Shibagaki N."/>
            <person name="Shinohara N."/>
            <person name="Shippen D.E."/>
            <person name="Soerensen I."/>
            <person name="Sotooka R."/>
            <person name="Sugimoto N."/>
            <person name="Sugita M."/>
            <person name="Sumikawa N."/>
            <person name="Tanurdzic M."/>
            <person name="Theissen G."/>
            <person name="Ulvskov P."/>
            <person name="Wakazuki S."/>
            <person name="Weng J.K."/>
            <person name="Willats W.W."/>
            <person name="Wipf D."/>
            <person name="Wolf P.G."/>
            <person name="Yang L."/>
            <person name="Zimmer A.D."/>
            <person name="Zhu Q."/>
            <person name="Mitros T."/>
            <person name="Hellsten U."/>
            <person name="Loque D."/>
            <person name="Otillar R."/>
            <person name="Salamov A."/>
            <person name="Schmutz J."/>
            <person name="Shapiro H."/>
            <person name="Lindquist E."/>
            <person name="Lucas S."/>
            <person name="Rokhsar D."/>
            <person name="Grigoriev I.V."/>
        </authorList>
    </citation>
    <scope>NUCLEOTIDE SEQUENCE [LARGE SCALE GENOMIC DNA]</scope>
</reference>
<dbReference type="InParanoid" id="D8R537"/>
<name>D8R537_SELML</name>
<dbReference type="Gramene" id="EFJ32776">
    <property type="protein sequence ID" value="EFJ32776"/>
    <property type="gene ID" value="SELMODRAFT_407889"/>
</dbReference>
<dbReference type="KEGG" id="smo:SELMODRAFT_407889"/>
<proteinExistence type="predicted"/>
<gene>
    <name evidence="1" type="ORF">SELMODRAFT_407889</name>
</gene>
<dbReference type="AlphaFoldDB" id="D8R537"/>
<dbReference type="Proteomes" id="UP000001514">
    <property type="component" value="Unassembled WGS sequence"/>
</dbReference>
<accession>D8R537</accession>